<keyword evidence="4 11" id="KW-0347">Helicase</keyword>
<dbReference type="PANTHER" id="PTHR10887:SF495">
    <property type="entry name" value="HELICASE SENATAXIN ISOFORM X1-RELATED"/>
    <property type="match status" value="1"/>
</dbReference>
<keyword evidence="6 7" id="KW-0539">Nucleus</keyword>
<dbReference type="Pfam" id="PF13087">
    <property type="entry name" value="AAA_12"/>
    <property type="match status" value="1"/>
</dbReference>
<reference evidence="11" key="2">
    <citation type="submission" date="2011-02" db="EMBL/GenBank/DDBJ databases">
        <authorList>
            <person name="MacLean D."/>
        </authorList>
    </citation>
    <scope>NUCLEOTIDE SEQUENCE</scope>
</reference>
<dbReference type="EMBL" id="FR824245">
    <property type="protein sequence ID" value="CCA23608.1"/>
    <property type="molecule type" value="Genomic_DNA"/>
</dbReference>
<evidence type="ECO:0000259" key="10">
    <source>
        <dbReference type="PROSITE" id="PS51319"/>
    </source>
</evidence>
<dbReference type="PROSITE" id="PS51319">
    <property type="entry name" value="TFIIS_N"/>
    <property type="match status" value="1"/>
</dbReference>
<dbReference type="Pfam" id="PF08711">
    <property type="entry name" value="Med26"/>
    <property type="match status" value="1"/>
</dbReference>
<gene>
    <name evidence="11" type="primary">AlNc14C200G8668</name>
    <name evidence="12" type="synonym">AlNc14C224G9179</name>
    <name evidence="11" type="ORF">ALNC14_097520</name>
    <name evidence="12" type="ORF">ALNC14_103010</name>
</gene>
<evidence type="ECO:0000256" key="9">
    <source>
        <dbReference type="SAM" id="MobiDB-lite"/>
    </source>
</evidence>
<sequence length="2194" mass="248432">MTSEHVEFAGSNAFVHQLEEEIAELYLHVNDATLSTRKQDLYNRVGQFLLGSFQEHWWCTYPTLMTFITRILELYPGPQSVQLFYNRMKQQLSVCKKCVDRYHDSFPNMLSELENEFTSESIDSYFELLANLDIQRLQHSLREAEGDAKASFRRFDKSSIARAVTTLYEILSHRRLYSDIRVVRLLSKWLASVTENFRVQVEAESSHFRGCTGLYYLLVSPEASVRAWATLLLGKVQSLVLVHDGPDSHLLQVLQEWMYILENEAFQKPLCDMELDSVKALQVFMQAEHGVTSPTPQILWAALDVVMQRFDEQNLEFVLEHFDTFPDLVLNYLTQVEPNESNQQLTFLIAKCFSRLLLCLRHLFWHHTIQSPRLVLETLLQHCRNLSWKTFVLKQLIQVLSTFLNSIRPIGRSQQRSSTQTHTYFSSRDKLLRFLIDPAIRPIAFETDKILFVAVSKAVSSIILDCYEACASTMETDTQPKEIGSLEENNVSTFEVVGWAQWWPCDLSDSSNFDSLSALWMNYFFRVVANPKNVPSLVDHVAFTCSVVLKKHLQLARNVVYASVTTGVNVEEIMDHKPIDTDLLKSLCAYESVASIPVVLHGALFENLGGVSELRNLFEANKSIKNPSIASPSDDLTQFMNHHFAALEQNIYQYFTRILEEILTRGLTNPLVFPVVTQHVSLCLLNPNEAIEQGVKRLLSHADRRVGHTLKPTTLESFLVLIHRQPEAFLRGVLVYLQQLRSYIFSWMLSLPTIQKLFFLWSKAFELDGPTLTKVLTDTRTQLGRLSTLMNDFLVETFTAFQDHLRFINEITAVRIVDFVHTFWSFWVGIDFPGSAITFTHKRNFRILRQLAQLLQVCLPLAVKCRVFRLIRFILEACVTAHVPLEEDLLCAIERIPQAEMKNESADLTHIVSRLRGVTKRSEFFARNVSSGSSSRSKPEKPKSSPGRPAIRARIVANHRPVCGSKAQGKKTNALVDYDVAKACVSSTLTTKKDHSFYDEGAFQSETKPEQAKTRPKDRLCLDKVLRDIAQTHQSSKDKKELLAIINARGNQRVTEKKTAVENELLDLATTFRRIKQTQKGNPISSLFPFYRNLLQQCLPIVWTKRYEKDEQARGPILQSPPLKYRDPSHYVHSFLPLLLEECAYEMGQQLSKFPANLTPKSAQTMRFEFEKRREGMRCLHFEFTQKNGAESDRKSRQTVFRNGDLILLRKSLNAKDRVRRQASTEILGVILITEADKVKRRTSRGHKPSSEPSDKDLVKVLFLPDNDMETLAADADGVDVESVSTNALAESEWLACPLLNLVTASREYAALRSVDLLPEHLRTAILTPDALQSAPMDLEQLTSELEALRAQTEADETTSERILAILERLTCMDITLENLRVTKLGKLVNRLRKNNDQAVVVRAEKLKKKWKNMLQENVKSVAPPKFCSELLWMVIRKQYNTSQLQSIANVLNNYKSGISLLQGPPGTGKTRTIMGLLSCFLSLKPELEKENRPAYPAGGAEKAPVFAVSGKSIANHASIAGVLKRNDSHTTRLSIQTRKNLASARGNLDRKLKNPSSITPGGSFKSTTPVIHRRSSKRVSGGCNLLLCAPSNGAVDELVLRIVTDGLLDTEGQTTHLNRPSMDTDASKWTIVRLGSAGEDAPEAVKAVCLPHILEKEMRMHPKAMQLQRYVEEQAKLREAIRAFHANKTETISRKELSRLHTKSTECFGRIRRMREELRNLESTLTLAILNKANIIACTLSKAGSGMFSSLPRGFDALVIDEAAQAVELSALIPIRERVARVILVGDPKQLPATVKSSLAAQARYDRSLFERLVECGLTPSMLRVQYRMHPFMREFPSDRFYDGQLTDGSAVLQRMRNVRWNLYEHLYFQPFLLYHVETSSEESVNGSKCNRDEAKFCVDLCVSMLDEAGRNGAPRLTSQWSIGFVSPYKEQVHALRRQVQRSVLSQWLATSPNAQAAVSVEVNTVDGFQGREKDMIVFSSVRSSSRGGIGFLRDIRRLNVAITRARYCLFVVGNTNTLKRDRTWAAFVKSAEDRQLVVDTRGLSFQSLIATNFGHEGLLRKHYKTMHEELAKKHASVLEVDQDIKQVPEEAVKSGKKRKSQVQDQCNGPQDSTGNAYDSITEKQFCEDKPIATKPATGHPLPIRQPKKTSARKMKRTEPQSGNMLSNILGSVSQLTSATSKVQEHTGHMELG</sequence>
<feature type="region of interest" description="Disordered" evidence="9">
    <location>
        <begin position="2133"/>
        <end position="2167"/>
    </location>
</feature>
<dbReference type="SMART" id="SM00509">
    <property type="entry name" value="TFS2N"/>
    <property type="match status" value="1"/>
</dbReference>
<dbReference type="CDD" id="cd18042">
    <property type="entry name" value="DEXXQc_SETX"/>
    <property type="match status" value="1"/>
</dbReference>
<dbReference type="GO" id="GO:0016787">
    <property type="term" value="F:hydrolase activity"/>
    <property type="evidence" value="ECO:0007669"/>
    <property type="project" value="UniProtKB-KW"/>
</dbReference>
<keyword evidence="5" id="KW-0067">ATP-binding</keyword>
<evidence type="ECO:0000313" key="11">
    <source>
        <dbReference type="EMBL" id="CCA23608.1"/>
    </source>
</evidence>
<dbReference type="PANTHER" id="PTHR10887">
    <property type="entry name" value="DNA2/NAM7 HELICASE FAMILY"/>
    <property type="match status" value="1"/>
</dbReference>
<comment type="subcellular location">
    <subcellularLocation>
        <location evidence="1 7">Nucleus</location>
    </subcellularLocation>
</comment>
<dbReference type="Pfam" id="PF13086">
    <property type="entry name" value="AAA_11"/>
    <property type="match status" value="1"/>
</dbReference>
<dbReference type="InterPro" id="IPR003617">
    <property type="entry name" value="TFIIS/CRSP70_N_sub"/>
</dbReference>
<dbReference type="Pfam" id="PF12726">
    <property type="entry name" value="SEN1_N"/>
    <property type="match status" value="1"/>
</dbReference>
<evidence type="ECO:0000313" key="12">
    <source>
        <dbReference type="EMBL" id="CCA24157.1"/>
    </source>
</evidence>
<evidence type="ECO:0000256" key="1">
    <source>
        <dbReference type="ARBA" id="ARBA00004123"/>
    </source>
</evidence>
<feature type="compositionally biased region" description="Polar residues" evidence="9">
    <location>
        <begin position="1555"/>
        <end position="1570"/>
    </location>
</feature>
<dbReference type="InterPro" id="IPR035441">
    <property type="entry name" value="TFIIS/LEDGF_dom_sf"/>
</dbReference>
<evidence type="ECO:0000256" key="7">
    <source>
        <dbReference type="PROSITE-ProRule" id="PRU00649"/>
    </source>
</evidence>
<organism evidence="11">
    <name type="scientific">Albugo laibachii Nc14</name>
    <dbReference type="NCBI Taxonomy" id="890382"/>
    <lineage>
        <taxon>Eukaryota</taxon>
        <taxon>Sar</taxon>
        <taxon>Stramenopiles</taxon>
        <taxon>Oomycota</taxon>
        <taxon>Peronosporomycetes</taxon>
        <taxon>Albuginales</taxon>
        <taxon>Albuginaceae</taxon>
        <taxon>Albugo</taxon>
    </lineage>
</organism>
<feature type="compositionally biased region" description="Polar residues" evidence="9">
    <location>
        <begin position="2104"/>
        <end position="2119"/>
    </location>
</feature>
<dbReference type="Gene3D" id="1.20.930.10">
    <property type="entry name" value="Conserved domain common to transcription factors TFIIS, elongin A, CRSP70"/>
    <property type="match status" value="1"/>
</dbReference>
<reference evidence="11" key="1">
    <citation type="journal article" date="2011" name="PLoS Biol.">
        <title>Gene gain and loss during evolution of obligate parasitism in the white rust pathogen of Arabidopsis thaliana.</title>
        <authorList>
            <person name="Kemen E."/>
            <person name="Gardiner A."/>
            <person name="Schultz-Larsen T."/>
            <person name="Kemen A.C."/>
            <person name="Balmuth A.L."/>
            <person name="Robert-Seilaniantz A."/>
            <person name="Bailey K."/>
            <person name="Holub E."/>
            <person name="Studholme D.J."/>
            <person name="Maclean D."/>
            <person name="Jones J.D."/>
        </authorList>
    </citation>
    <scope>NUCLEOTIDE SEQUENCE</scope>
</reference>
<protein>
    <submittedName>
        <fullName evidence="11">ATPdependent helicase putative</fullName>
    </submittedName>
</protein>
<keyword evidence="2" id="KW-0547">Nucleotide-binding</keyword>
<dbReference type="GO" id="GO:0005634">
    <property type="term" value="C:nucleus"/>
    <property type="evidence" value="ECO:0007669"/>
    <property type="project" value="UniProtKB-SubCell"/>
</dbReference>
<dbReference type="SUPFAM" id="SSF47676">
    <property type="entry name" value="Conserved domain common to transcription factors TFIIS, elongin A, CRSP70"/>
    <property type="match status" value="1"/>
</dbReference>
<dbReference type="InterPro" id="IPR016024">
    <property type="entry name" value="ARM-type_fold"/>
</dbReference>
<evidence type="ECO:0000256" key="2">
    <source>
        <dbReference type="ARBA" id="ARBA00022741"/>
    </source>
</evidence>
<dbReference type="InterPro" id="IPR047187">
    <property type="entry name" value="SF1_C_Upf1"/>
</dbReference>
<dbReference type="InterPro" id="IPR027417">
    <property type="entry name" value="P-loop_NTPase"/>
</dbReference>
<dbReference type="InterPro" id="IPR041677">
    <property type="entry name" value="DNA2/NAM7_AAA_11"/>
</dbReference>
<dbReference type="GO" id="GO:0004386">
    <property type="term" value="F:helicase activity"/>
    <property type="evidence" value="ECO:0007669"/>
    <property type="project" value="UniProtKB-KW"/>
</dbReference>
<evidence type="ECO:0000256" key="8">
    <source>
        <dbReference type="SAM" id="Coils"/>
    </source>
</evidence>
<dbReference type="InterPro" id="IPR024481">
    <property type="entry name" value="Helicase_Sen1_N"/>
</dbReference>
<name>F0WQJ9_9STRA</name>
<evidence type="ECO:0000256" key="5">
    <source>
        <dbReference type="ARBA" id="ARBA00022840"/>
    </source>
</evidence>
<dbReference type="HOGENOM" id="CLU_232595_0_0_1"/>
<dbReference type="SUPFAM" id="SSF52540">
    <property type="entry name" value="P-loop containing nucleoside triphosphate hydrolases"/>
    <property type="match status" value="1"/>
</dbReference>
<evidence type="ECO:0000256" key="6">
    <source>
        <dbReference type="ARBA" id="ARBA00023242"/>
    </source>
</evidence>
<feature type="domain" description="TFIIS N-terminal" evidence="10">
    <location>
        <begin position="1341"/>
        <end position="1418"/>
    </location>
</feature>
<dbReference type="InterPro" id="IPR017923">
    <property type="entry name" value="TFIIS_N"/>
</dbReference>
<dbReference type="EMBL" id="FR824269">
    <property type="protein sequence ID" value="CCA24157.1"/>
    <property type="molecule type" value="Genomic_DNA"/>
</dbReference>
<dbReference type="SUPFAM" id="SSF48371">
    <property type="entry name" value="ARM repeat"/>
    <property type="match status" value="1"/>
</dbReference>
<dbReference type="GO" id="GO:0005694">
    <property type="term" value="C:chromosome"/>
    <property type="evidence" value="ECO:0007669"/>
    <property type="project" value="UniProtKB-ARBA"/>
</dbReference>
<keyword evidence="8" id="KW-0175">Coiled coil</keyword>
<dbReference type="FunFam" id="3.40.50.300:FF:000326">
    <property type="entry name" value="P-loop containing nucleoside triphosphate hydrolase"/>
    <property type="match status" value="1"/>
</dbReference>
<dbReference type="GO" id="GO:0005524">
    <property type="term" value="F:ATP binding"/>
    <property type="evidence" value="ECO:0007669"/>
    <property type="project" value="UniProtKB-KW"/>
</dbReference>
<feature type="compositionally biased region" description="Basic residues" evidence="9">
    <location>
        <begin position="2147"/>
        <end position="2157"/>
    </location>
</feature>
<feature type="region of interest" description="Disordered" evidence="9">
    <location>
        <begin position="927"/>
        <end position="950"/>
    </location>
</feature>
<dbReference type="CDD" id="cd18808">
    <property type="entry name" value="SF1_C_Upf1"/>
    <property type="match status" value="1"/>
</dbReference>
<feature type="region of interest" description="Disordered" evidence="9">
    <location>
        <begin position="1551"/>
        <end position="1570"/>
    </location>
</feature>
<evidence type="ECO:0000256" key="4">
    <source>
        <dbReference type="ARBA" id="ARBA00022806"/>
    </source>
</evidence>
<dbReference type="InterPro" id="IPR041679">
    <property type="entry name" value="DNA2/NAM7-like_C"/>
</dbReference>
<dbReference type="Gene3D" id="3.40.50.300">
    <property type="entry name" value="P-loop containing nucleotide triphosphate hydrolases"/>
    <property type="match status" value="2"/>
</dbReference>
<feature type="region of interest" description="Disordered" evidence="9">
    <location>
        <begin position="2092"/>
        <end position="2119"/>
    </location>
</feature>
<dbReference type="InterPro" id="IPR045055">
    <property type="entry name" value="DNA2/NAM7-like"/>
</dbReference>
<keyword evidence="3" id="KW-0378">Hydrolase</keyword>
<proteinExistence type="predicted"/>
<evidence type="ECO:0000256" key="3">
    <source>
        <dbReference type="ARBA" id="ARBA00022801"/>
    </source>
</evidence>
<accession>F0WQJ9</accession>
<feature type="coiled-coil region" evidence="8">
    <location>
        <begin position="1332"/>
        <end position="1359"/>
    </location>
</feature>